<dbReference type="Proteomes" id="UP000663193">
    <property type="component" value="Chromosome 1"/>
</dbReference>
<dbReference type="KEGG" id="pno:SNOG_09738"/>
<proteinExistence type="predicted"/>
<organism evidence="2 3">
    <name type="scientific">Phaeosphaeria nodorum (strain SN15 / ATCC MYA-4574 / FGSC 10173)</name>
    <name type="common">Glume blotch fungus</name>
    <name type="synonym">Parastagonospora nodorum</name>
    <dbReference type="NCBI Taxonomy" id="321614"/>
    <lineage>
        <taxon>Eukaryota</taxon>
        <taxon>Fungi</taxon>
        <taxon>Dikarya</taxon>
        <taxon>Ascomycota</taxon>
        <taxon>Pezizomycotina</taxon>
        <taxon>Dothideomycetes</taxon>
        <taxon>Pleosporomycetidae</taxon>
        <taxon>Pleosporales</taxon>
        <taxon>Pleosporineae</taxon>
        <taxon>Phaeosphaeriaceae</taxon>
        <taxon>Parastagonospora</taxon>
    </lineage>
</organism>
<feature type="signal peptide" evidence="1">
    <location>
        <begin position="1"/>
        <end position="19"/>
    </location>
</feature>
<dbReference type="VEuPathDB" id="FungiDB:JI435_097380"/>
<reference evidence="3" key="1">
    <citation type="journal article" date="2021" name="BMC Genomics">
        <title>Chromosome-level genome assembly and manually-curated proteome of model necrotroph Parastagonospora nodorum Sn15 reveals a genome-wide trove of candidate effector homologs, and redundancy of virulence-related functions within an accessory chromosome.</title>
        <authorList>
            <person name="Bertazzoni S."/>
            <person name="Jones D.A.B."/>
            <person name="Phan H.T."/>
            <person name="Tan K.-C."/>
            <person name="Hane J.K."/>
        </authorList>
    </citation>
    <scope>NUCLEOTIDE SEQUENCE [LARGE SCALE GENOMIC DNA]</scope>
    <source>
        <strain evidence="3">SN15 / ATCC MYA-4574 / FGSC 10173)</strain>
    </source>
</reference>
<name>A0A7U2EPT8_PHANO</name>
<evidence type="ECO:0000256" key="1">
    <source>
        <dbReference type="SAM" id="SignalP"/>
    </source>
</evidence>
<evidence type="ECO:0000313" key="2">
    <source>
        <dbReference type="EMBL" id="QRC90337.1"/>
    </source>
</evidence>
<feature type="chain" id="PRO_5034041701" evidence="1">
    <location>
        <begin position="20"/>
        <end position="68"/>
    </location>
</feature>
<keyword evidence="1" id="KW-0732">Signal</keyword>
<accession>A0A7U2EPT8</accession>
<gene>
    <name evidence="2" type="ORF">JI435_097380</name>
</gene>
<keyword evidence="3" id="KW-1185">Reference proteome</keyword>
<dbReference type="AlphaFoldDB" id="A0A7U2EPT8"/>
<dbReference type="EMBL" id="CP069023">
    <property type="protein sequence ID" value="QRC90337.1"/>
    <property type="molecule type" value="Genomic_DNA"/>
</dbReference>
<protein>
    <submittedName>
        <fullName evidence="2">Uncharacterized protein</fullName>
    </submittedName>
</protein>
<dbReference type="RefSeq" id="XP_001800025.1">
    <property type="nucleotide sequence ID" value="XM_001799973.1"/>
</dbReference>
<evidence type="ECO:0000313" key="3">
    <source>
        <dbReference type="Proteomes" id="UP000663193"/>
    </source>
</evidence>
<sequence>MNLLTSLLALNLTLSAIVAADCHNGDRSCGSDWWIVECRDNKVENVDYCGKKSEQKAIRNSCPDANMP</sequence>